<name>A0A165QGN8_EXIGL</name>
<gene>
    <name evidence="1" type="ORF">EXIGLDRAFT_695964</name>
</gene>
<keyword evidence="2" id="KW-1185">Reference proteome</keyword>
<evidence type="ECO:0000313" key="2">
    <source>
        <dbReference type="Proteomes" id="UP000077266"/>
    </source>
</evidence>
<evidence type="ECO:0000313" key="1">
    <source>
        <dbReference type="EMBL" id="KZW03589.1"/>
    </source>
</evidence>
<organism evidence="1 2">
    <name type="scientific">Exidia glandulosa HHB12029</name>
    <dbReference type="NCBI Taxonomy" id="1314781"/>
    <lineage>
        <taxon>Eukaryota</taxon>
        <taxon>Fungi</taxon>
        <taxon>Dikarya</taxon>
        <taxon>Basidiomycota</taxon>
        <taxon>Agaricomycotina</taxon>
        <taxon>Agaricomycetes</taxon>
        <taxon>Auriculariales</taxon>
        <taxon>Exidiaceae</taxon>
        <taxon>Exidia</taxon>
    </lineage>
</organism>
<reference evidence="1 2" key="1">
    <citation type="journal article" date="2016" name="Mol. Biol. Evol.">
        <title>Comparative Genomics of Early-Diverging Mushroom-Forming Fungi Provides Insights into the Origins of Lignocellulose Decay Capabilities.</title>
        <authorList>
            <person name="Nagy L.G."/>
            <person name="Riley R."/>
            <person name="Tritt A."/>
            <person name="Adam C."/>
            <person name="Daum C."/>
            <person name="Floudas D."/>
            <person name="Sun H."/>
            <person name="Yadav J.S."/>
            <person name="Pangilinan J."/>
            <person name="Larsson K.H."/>
            <person name="Matsuura K."/>
            <person name="Barry K."/>
            <person name="Labutti K."/>
            <person name="Kuo R."/>
            <person name="Ohm R.A."/>
            <person name="Bhattacharya S.S."/>
            <person name="Shirouzu T."/>
            <person name="Yoshinaga Y."/>
            <person name="Martin F.M."/>
            <person name="Grigoriev I.V."/>
            <person name="Hibbett D.S."/>
        </authorList>
    </citation>
    <scope>NUCLEOTIDE SEQUENCE [LARGE SCALE GENOMIC DNA]</scope>
    <source>
        <strain evidence="1 2">HHB12029</strain>
    </source>
</reference>
<dbReference type="Proteomes" id="UP000077266">
    <property type="component" value="Unassembled WGS sequence"/>
</dbReference>
<sequence length="208" mass="23159">MAIGESISVHVEYKATRREPHRAPDFALEMAVATRLAHLLVNHCDEVQKIYGTSNIIFGKGLPSDAEEERRNLACGITNHEKFYMYRLRRSSCVKLDRPTVGQFLVDLRAHHDALCACGILIGDRVWLALSEPDGPGTMGHDTSTYELCGLDYPLERFSAAVAKNPGVYHLLVEGTPPAEKPQPPEQIQIVSEYVYSVFRIPGAQQRG</sequence>
<accession>A0A165QGN8</accession>
<proteinExistence type="predicted"/>
<dbReference type="AlphaFoldDB" id="A0A165QGN8"/>
<protein>
    <submittedName>
        <fullName evidence="1">Uncharacterized protein</fullName>
    </submittedName>
</protein>
<dbReference type="InParanoid" id="A0A165QGN8"/>
<dbReference type="EMBL" id="KV425883">
    <property type="protein sequence ID" value="KZW03589.1"/>
    <property type="molecule type" value="Genomic_DNA"/>
</dbReference>